<evidence type="ECO:0000313" key="3">
    <source>
        <dbReference type="Proteomes" id="UP000248423"/>
    </source>
</evidence>
<name>A0A319EML8_ASPSB</name>
<evidence type="ECO:0000313" key="2">
    <source>
        <dbReference type="EMBL" id="PYI01999.1"/>
    </source>
</evidence>
<dbReference type="OrthoDB" id="3549294at2759"/>
<dbReference type="AlphaFoldDB" id="A0A319EML8"/>
<proteinExistence type="predicted"/>
<feature type="compositionally biased region" description="Acidic residues" evidence="1">
    <location>
        <begin position="12"/>
        <end position="21"/>
    </location>
</feature>
<protein>
    <submittedName>
        <fullName evidence="2">Uncharacterized protein</fullName>
    </submittedName>
</protein>
<accession>A0A319EML8</accession>
<evidence type="ECO:0000256" key="1">
    <source>
        <dbReference type="SAM" id="MobiDB-lite"/>
    </source>
</evidence>
<feature type="region of interest" description="Disordered" evidence="1">
    <location>
        <begin position="1"/>
        <end position="24"/>
    </location>
</feature>
<dbReference type="VEuPathDB" id="FungiDB:BO78DRAFT_464235"/>
<reference evidence="2 3" key="1">
    <citation type="submission" date="2018-02" db="EMBL/GenBank/DDBJ databases">
        <title>The genomes of Aspergillus section Nigri reveals drivers in fungal speciation.</title>
        <authorList>
            <consortium name="DOE Joint Genome Institute"/>
            <person name="Vesth T.C."/>
            <person name="Nybo J."/>
            <person name="Theobald S."/>
            <person name="Brandl J."/>
            <person name="Frisvad J.C."/>
            <person name="Nielsen K.F."/>
            <person name="Lyhne E.K."/>
            <person name="Kogle M.E."/>
            <person name="Kuo A."/>
            <person name="Riley R."/>
            <person name="Clum A."/>
            <person name="Nolan M."/>
            <person name="Lipzen A."/>
            <person name="Salamov A."/>
            <person name="Henrissat B."/>
            <person name="Wiebenga A."/>
            <person name="De vries R.P."/>
            <person name="Grigoriev I.V."/>
            <person name="Mortensen U.H."/>
            <person name="Andersen M.R."/>
            <person name="Baker S.E."/>
        </authorList>
    </citation>
    <scope>NUCLEOTIDE SEQUENCE [LARGE SCALE GENOMIC DNA]</scope>
    <source>
        <strain evidence="2 3">CBS 121057</strain>
    </source>
</reference>
<gene>
    <name evidence="2" type="ORF">BO78DRAFT_464235</name>
</gene>
<sequence length="618" mass="69340">MGSKSAYRYDDSDGSDSDDDLTWAPGDGVCPPTAQFNPCCQAKFDYWRTAASMHPPGSGSYRYYVQDCLDLLKDVPSFLNNPPDGTDITGRRRAYLTLTSSLRIQTTQDPDCDQPEKAIDYYQCLGRPFPVTYQTKADTPLQAAIPVSANPLRSGYFTNIVLAWSYIISCRWVEIFQLVGEESQIFHDHNTRIEDSFWDIVTQSCWVAQIKWKKGVFYSPWMLRSEDTKTKRGDWTPVPSNSSLAFDILLNFCQSEGLEGELITGLASVLFFTTRNAPSPKLAPPILNLATPIRSSSTNKDMIWHQLFQSIDKCMFLSCTQDALDSILCSAFFDPSVPCNFMGAASLGVKKALSTGSGIDQQLLLNAITTVKPQLSLLWAAVICSDQVTSFLKLAFCNLPPINVAAAFWTNTTQSFLQIAYGSSDLSESIIPRANEYQTSYFCRPEIPTPWSPAPPFGVTPVENLSLEVRAHHAHMHKPLSWTIYWNLGSGEQVPASSKHHLPPVHVDGIHQSCSMGHANEAPYPDSEQNTADGQSWAATSRLFNWHRFYDDGIWLDDGQGDIELTRRLQMHSWIIDQFDSHDDPVEEPKHRDLDIEGILRWKSEVERSIVPERVPPL</sequence>
<dbReference type="EMBL" id="KZ826402">
    <property type="protein sequence ID" value="PYI01999.1"/>
    <property type="molecule type" value="Genomic_DNA"/>
</dbReference>
<dbReference type="Proteomes" id="UP000248423">
    <property type="component" value="Unassembled WGS sequence"/>
</dbReference>
<keyword evidence="3" id="KW-1185">Reference proteome</keyword>
<dbReference type="STRING" id="1448318.A0A319EML8"/>
<organism evidence="2 3">
    <name type="scientific">Aspergillus sclerotiicarbonarius (strain CBS 121057 / IBT 28362)</name>
    <dbReference type="NCBI Taxonomy" id="1448318"/>
    <lineage>
        <taxon>Eukaryota</taxon>
        <taxon>Fungi</taxon>
        <taxon>Dikarya</taxon>
        <taxon>Ascomycota</taxon>
        <taxon>Pezizomycotina</taxon>
        <taxon>Eurotiomycetes</taxon>
        <taxon>Eurotiomycetidae</taxon>
        <taxon>Eurotiales</taxon>
        <taxon>Aspergillaceae</taxon>
        <taxon>Aspergillus</taxon>
        <taxon>Aspergillus subgen. Circumdati</taxon>
    </lineage>
</organism>